<gene>
    <name evidence="6" type="ORF">DASB73_009250</name>
</gene>
<dbReference type="Proteomes" id="UP001362899">
    <property type="component" value="Unassembled WGS sequence"/>
</dbReference>
<evidence type="ECO:0000313" key="6">
    <source>
        <dbReference type="EMBL" id="GMM49967.1"/>
    </source>
</evidence>
<keyword evidence="1 6" id="KW-0436">Ligase</keyword>
<accession>A0AAV5RFF6</accession>
<evidence type="ECO:0000256" key="2">
    <source>
        <dbReference type="ARBA" id="ARBA00022741"/>
    </source>
</evidence>
<dbReference type="InterPro" id="IPR006195">
    <property type="entry name" value="aa-tRNA-synth_II"/>
</dbReference>
<dbReference type="InterPro" id="IPR004364">
    <property type="entry name" value="Aa-tRNA-synt_II"/>
</dbReference>
<dbReference type="PROSITE" id="PS50862">
    <property type="entry name" value="AA_TRNA_LIGASE_II"/>
    <property type="match status" value="1"/>
</dbReference>
<evidence type="ECO:0000313" key="7">
    <source>
        <dbReference type="Proteomes" id="UP001362899"/>
    </source>
</evidence>
<sequence>MLAASVKLNFLRYTTTICSRRCFHNSLLSLSDATDTSAKKNRHKRAKQLQYTFEERNKLLAELPREKLYPVISSRATVKHIQEVLQQYNDIEHISEPGSEIPELEIRGRIIGLRAAGKNLAFYDVVENEQKIQVVSNAKKLSEIAESEEEVDTNLLRIGDSIAAVGRPWRTKAGELSILCSRNIRLLSPTLLPLPDENASKVIRKHNRVAELKTFKDARKILQARAYIIQLISQYLIENDFLPVQTPQISTQKGGATARPFRTEMSDGTEMFLRVAPELWLKRLVIGGIDRVFEVGNCYRNEGIDATHNPEFTTCEFYAAFFSLQDLIKITQNLLEFVASRFVEKFPEFESNCQVLLPEAHKKTECSSSSWKVIDFTEELKLHLTNFRLEKEYLQTQCKEFDIIFNKEDSVDKLLDRLGAHFIEPKCISPTFVIRHPSVMAPLAKESQGLSHRFELYINGREYVNAYEEENDPEVQLTKLKIQDPSVPDQAFVDALKWGLPPTGGWGMGIDRLVMLLTNSERIGDVLAFGDLMQVQRL</sequence>
<dbReference type="GO" id="GO:0004824">
    <property type="term" value="F:lysine-tRNA ligase activity"/>
    <property type="evidence" value="ECO:0007669"/>
    <property type="project" value="InterPro"/>
</dbReference>
<protein>
    <submittedName>
        <fullName evidence="6">Lysine--tRNA ligase</fullName>
    </submittedName>
</protein>
<dbReference type="SUPFAM" id="SSF50249">
    <property type="entry name" value="Nucleic acid-binding proteins"/>
    <property type="match status" value="1"/>
</dbReference>
<dbReference type="EMBL" id="BTGC01000003">
    <property type="protein sequence ID" value="GMM49967.1"/>
    <property type="molecule type" value="Genomic_DNA"/>
</dbReference>
<keyword evidence="3" id="KW-0067">ATP-binding</keyword>
<dbReference type="GO" id="GO:0000049">
    <property type="term" value="F:tRNA binding"/>
    <property type="evidence" value="ECO:0007669"/>
    <property type="project" value="TreeGrafter"/>
</dbReference>
<organism evidence="6 7">
    <name type="scientific">Starmerella bacillaris</name>
    <name type="common">Yeast</name>
    <name type="synonym">Candida zemplinina</name>
    <dbReference type="NCBI Taxonomy" id="1247836"/>
    <lineage>
        <taxon>Eukaryota</taxon>
        <taxon>Fungi</taxon>
        <taxon>Dikarya</taxon>
        <taxon>Ascomycota</taxon>
        <taxon>Saccharomycotina</taxon>
        <taxon>Dipodascomycetes</taxon>
        <taxon>Dipodascales</taxon>
        <taxon>Trichomonascaceae</taxon>
        <taxon>Starmerella</taxon>
    </lineage>
</organism>
<evidence type="ECO:0000256" key="4">
    <source>
        <dbReference type="ARBA" id="ARBA00023146"/>
    </source>
</evidence>
<dbReference type="PRINTS" id="PR00982">
    <property type="entry name" value="TRNASYNTHLYS"/>
</dbReference>
<evidence type="ECO:0000259" key="5">
    <source>
        <dbReference type="PROSITE" id="PS50862"/>
    </source>
</evidence>
<dbReference type="Gene3D" id="3.30.930.10">
    <property type="entry name" value="Bira Bifunctional Protein, Domain 2"/>
    <property type="match status" value="1"/>
</dbReference>
<keyword evidence="7" id="KW-1185">Reference proteome</keyword>
<dbReference type="InterPro" id="IPR018149">
    <property type="entry name" value="Lys-tRNA-synth_II_C"/>
</dbReference>
<dbReference type="InterPro" id="IPR012340">
    <property type="entry name" value="NA-bd_OB-fold"/>
</dbReference>
<dbReference type="GO" id="GO:0005524">
    <property type="term" value="F:ATP binding"/>
    <property type="evidence" value="ECO:0007669"/>
    <property type="project" value="UniProtKB-KW"/>
</dbReference>
<name>A0AAV5RFF6_STABA</name>
<dbReference type="Pfam" id="PF00152">
    <property type="entry name" value="tRNA-synt_2"/>
    <property type="match status" value="1"/>
</dbReference>
<dbReference type="InterPro" id="IPR045864">
    <property type="entry name" value="aa-tRNA-synth_II/BPL/LPL"/>
</dbReference>
<dbReference type="PANTHER" id="PTHR42918">
    <property type="entry name" value="LYSYL-TRNA SYNTHETASE"/>
    <property type="match status" value="1"/>
</dbReference>
<dbReference type="Gene3D" id="2.40.50.140">
    <property type="entry name" value="Nucleic acid-binding proteins"/>
    <property type="match status" value="1"/>
</dbReference>
<evidence type="ECO:0000256" key="3">
    <source>
        <dbReference type="ARBA" id="ARBA00022840"/>
    </source>
</evidence>
<reference evidence="6 7" key="1">
    <citation type="journal article" date="2023" name="Elife">
        <title>Identification of key yeast species and microbe-microbe interactions impacting larval growth of Drosophila in the wild.</title>
        <authorList>
            <person name="Mure A."/>
            <person name="Sugiura Y."/>
            <person name="Maeda R."/>
            <person name="Honda K."/>
            <person name="Sakurai N."/>
            <person name="Takahashi Y."/>
            <person name="Watada M."/>
            <person name="Katoh T."/>
            <person name="Gotoh A."/>
            <person name="Gotoh Y."/>
            <person name="Taniguchi I."/>
            <person name="Nakamura K."/>
            <person name="Hayashi T."/>
            <person name="Katayama T."/>
            <person name="Uemura T."/>
            <person name="Hattori Y."/>
        </authorList>
    </citation>
    <scope>NUCLEOTIDE SEQUENCE [LARGE SCALE GENOMIC DNA]</scope>
    <source>
        <strain evidence="6 7">SB-73</strain>
    </source>
</reference>
<keyword evidence="4" id="KW-0030">Aminoacyl-tRNA synthetase</keyword>
<comment type="caution">
    <text evidence="6">The sequence shown here is derived from an EMBL/GenBank/DDBJ whole genome shotgun (WGS) entry which is preliminary data.</text>
</comment>
<proteinExistence type="predicted"/>
<dbReference type="PANTHER" id="PTHR42918:SF5">
    <property type="entry name" value="LYSINE--TRNA LIGASE, MITOCHONDRIAL"/>
    <property type="match status" value="1"/>
</dbReference>
<dbReference type="GO" id="GO:0005739">
    <property type="term" value="C:mitochondrion"/>
    <property type="evidence" value="ECO:0007669"/>
    <property type="project" value="TreeGrafter"/>
</dbReference>
<evidence type="ECO:0000256" key="1">
    <source>
        <dbReference type="ARBA" id="ARBA00022598"/>
    </source>
</evidence>
<feature type="domain" description="Aminoacyl-transfer RNA synthetases class-II family profile" evidence="5">
    <location>
        <begin position="228"/>
        <end position="531"/>
    </location>
</feature>
<dbReference type="AlphaFoldDB" id="A0AAV5RFF6"/>
<dbReference type="GO" id="GO:0070154">
    <property type="term" value="P:mitochondrial lysyl-tRNA aminoacylation"/>
    <property type="evidence" value="ECO:0007669"/>
    <property type="project" value="TreeGrafter"/>
</dbReference>
<dbReference type="SUPFAM" id="SSF55681">
    <property type="entry name" value="Class II aaRS and biotin synthetases"/>
    <property type="match status" value="1"/>
</dbReference>
<keyword evidence="2" id="KW-0547">Nucleotide-binding</keyword>